<dbReference type="InterPro" id="IPR049704">
    <property type="entry name" value="Aminotrans_3_PPA_site"/>
</dbReference>
<dbReference type="Gene3D" id="3.40.640.10">
    <property type="entry name" value="Type I PLP-dependent aspartate aminotransferase-like (Major domain)"/>
    <property type="match status" value="1"/>
</dbReference>
<dbReference type="GO" id="GO:0008483">
    <property type="term" value="F:transaminase activity"/>
    <property type="evidence" value="ECO:0007669"/>
    <property type="project" value="UniProtKB-KW"/>
</dbReference>
<dbReference type="PANTHER" id="PTHR43094">
    <property type="entry name" value="AMINOTRANSFERASE"/>
    <property type="match status" value="1"/>
</dbReference>
<dbReference type="Gene3D" id="3.90.1150.10">
    <property type="entry name" value="Aspartate Aminotransferase, domain 1"/>
    <property type="match status" value="1"/>
</dbReference>
<comment type="caution">
    <text evidence="6">The sequence shown here is derived from an EMBL/GenBank/DDBJ whole genome shotgun (WGS) entry which is preliminary data.</text>
</comment>
<evidence type="ECO:0000256" key="3">
    <source>
        <dbReference type="ARBA" id="ARBA00022576"/>
    </source>
</evidence>
<sequence>MPSNALFYLTRDDMPLVSHADGIYMWDTQGRRYIDGCSGAITCNIGHNHPRVKEAMVRQLDKVAFSYRTQFESQVALDLADRMVELTRGELDKVFFVGSGSEAVESAIKLARQYFVAKGEPQRSRFVSLRPSYHGSTLGALGLTGYEPLEAPYKAITLGSIKVPSPDFYRYEETDIDAHIDAVLKQTESAMLTAGPETLAAFVLEPVGGASTGARMVNQAYLDGIRALCDRFGCLLIMDEVLSGMGRTGEWFAYQHWGVAPDILAMAKGLGSGYYPIAAMMARGDLVETVTDGGGFMHGHTYAGNPLACATGLAVIDAIDEENLIDNTREQGRHLRARLDELADKYGCIGQVRGIGLLQGVELVRDPTTKEPFPADLNAFDILTRLAKQRGLLIYPRRSLNGLRGDHVLITPPLTVTRQQIDDIVELFDDSLAAFETSIAGQEAS</sequence>
<dbReference type="PROSITE" id="PS00600">
    <property type="entry name" value="AA_TRANSFER_CLASS_3"/>
    <property type="match status" value="1"/>
</dbReference>
<keyword evidence="3 6" id="KW-0808">Transferase</keyword>
<keyword evidence="3 6" id="KW-0032">Aminotransferase</keyword>
<dbReference type="GO" id="GO:0030170">
    <property type="term" value="F:pyridoxal phosphate binding"/>
    <property type="evidence" value="ECO:0007669"/>
    <property type="project" value="InterPro"/>
</dbReference>
<dbReference type="AlphaFoldDB" id="A0A918N7R5"/>
<reference evidence="6" key="1">
    <citation type="journal article" date="2014" name="Int. J. Syst. Evol. Microbiol.">
        <title>Complete genome sequence of Corynebacterium casei LMG S-19264T (=DSM 44701T), isolated from a smear-ripened cheese.</title>
        <authorList>
            <consortium name="US DOE Joint Genome Institute (JGI-PGF)"/>
            <person name="Walter F."/>
            <person name="Albersmeier A."/>
            <person name="Kalinowski J."/>
            <person name="Ruckert C."/>
        </authorList>
    </citation>
    <scope>NUCLEOTIDE SEQUENCE</scope>
    <source>
        <strain evidence="6">KCTC 22169</strain>
    </source>
</reference>
<gene>
    <name evidence="6" type="ORF">GCM10007392_09900</name>
</gene>
<reference evidence="6" key="2">
    <citation type="submission" date="2020-09" db="EMBL/GenBank/DDBJ databases">
        <authorList>
            <person name="Sun Q."/>
            <person name="Kim S."/>
        </authorList>
    </citation>
    <scope>NUCLEOTIDE SEQUENCE</scope>
    <source>
        <strain evidence="6">KCTC 22169</strain>
    </source>
</reference>
<dbReference type="InterPro" id="IPR015421">
    <property type="entry name" value="PyrdxlP-dep_Trfase_major"/>
</dbReference>
<keyword evidence="4 5" id="KW-0663">Pyridoxal phosphate</keyword>
<dbReference type="Proteomes" id="UP000626148">
    <property type="component" value="Unassembled WGS sequence"/>
</dbReference>
<evidence type="ECO:0000256" key="5">
    <source>
        <dbReference type="RuleBase" id="RU003560"/>
    </source>
</evidence>
<name>A0A918N7R5_9GAMM</name>
<dbReference type="InterPro" id="IPR015424">
    <property type="entry name" value="PyrdxlP-dep_Trfase"/>
</dbReference>
<dbReference type="InterPro" id="IPR015422">
    <property type="entry name" value="PyrdxlP-dep_Trfase_small"/>
</dbReference>
<keyword evidence="7" id="KW-1185">Reference proteome</keyword>
<evidence type="ECO:0000256" key="2">
    <source>
        <dbReference type="ARBA" id="ARBA00008954"/>
    </source>
</evidence>
<dbReference type="SUPFAM" id="SSF53383">
    <property type="entry name" value="PLP-dependent transferases"/>
    <property type="match status" value="1"/>
</dbReference>
<protein>
    <submittedName>
        <fullName evidence="6">Aspartate aminotransferase family protein</fullName>
    </submittedName>
</protein>
<dbReference type="InterPro" id="IPR005814">
    <property type="entry name" value="Aminotrans_3"/>
</dbReference>
<dbReference type="CDD" id="cd00610">
    <property type="entry name" value="OAT_like"/>
    <property type="match status" value="1"/>
</dbReference>
<dbReference type="RefSeq" id="WP_189607382.1">
    <property type="nucleotide sequence ID" value="NZ_BMXR01000002.1"/>
</dbReference>
<accession>A0A918N7R5</accession>
<dbReference type="PANTHER" id="PTHR43094:SF1">
    <property type="entry name" value="AMINOTRANSFERASE CLASS-III"/>
    <property type="match status" value="1"/>
</dbReference>
<evidence type="ECO:0000256" key="4">
    <source>
        <dbReference type="ARBA" id="ARBA00022898"/>
    </source>
</evidence>
<evidence type="ECO:0000256" key="1">
    <source>
        <dbReference type="ARBA" id="ARBA00001933"/>
    </source>
</evidence>
<comment type="similarity">
    <text evidence="2 5">Belongs to the class-III pyridoxal-phosphate-dependent aminotransferase family.</text>
</comment>
<dbReference type="EMBL" id="BMXR01000002">
    <property type="protein sequence ID" value="GGX45093.1"/>
    <property type="molecule type" value="Genomic_DNA"/>
</dbReference>
<comment type="cofactor">
    <cofactor evidence="1">
        <name>pyridoxal 5'-phosphate</name>
        <dbReference type="ChEBI" id="CHEBI:597326"/>
    </cofactor>
</comment>
<evidence type="ECO:0000313" key="6">
    <source>
        <dbReference type="EMBL" id="GGX45093.1"/>
    </source>
</evidence>
<organism evidence="6 7">
    <name type="scientific">Saccharospirillum salsuginis</name>
    <dbReference type="NCBI Taxonomy" id="418750"/>
    <lineage>
        <taxon>Bacteria</taxon>
        <taxon>Pseudomonadati</taxon>
        <taxon>Pseudomonadota</taxon>
        <taxon>Gammaproteobacteria</taxon>
        <taxon>Oceanospirillales</taxon>
        <taxon>Saccharospirillaceae</taxon>
        <taxon>Saccharospirillum</taxon>
    </lineage>
</organism>
<evidence type="ECO:0000313" key="7">
    <source>
        <dbReference type="Proteomes" id="UP000626148"/>
    </source>
</evidence>
<proteinExistence type="inferred from homology"/>
<dbReference type="Pfam" id="PF00202">
    <property type="entry name" value="Aminotran_3"/>
    <property type="match status" value="1"/>
</dbReference>
<dbReference type="FunFam" id="3.40.640.10:FF:000004">
    <property type="entry name" value="Acetylornithine aminotransferase"/>
    <property type="match status" value="1"/>
</dbReference>